<dbReference type="EMBL" id="CH408158">
    <property type="protein sequence ID" value="EDK39506.2"/>
    <property type="molecule type" value="Genomic_DNA"/>
</dbReference>
<dbReference type="InParanoid" id="A5DK03"/>
<dbReference type="KEGG" id="pgu:PGUG_03604"/>
<reference evidence="1 2" key="1">
    <citation type="journal article" date="2009" name="Nature">
        <title>Evolution of pathogenicity and sexual reproduction in eight Candida genomes.</title>
        <authorList>
            <person name="Butler G."/>
            <person name="Rasmussen M.D."/>
            <person name="Lin M.F."/>
            <person name="Santos M.A."/>
            <person name="Sakthikumar S."/>
            <person name="Munro C.A."/>
            <person name="Rheinbay E."/>
            <person name="Grabherr M."/>
            <person name="Forche A."/>
            <person name="Reedy J.L."/>
            <person name="Agrafioti I."/>
            <person name="Arnaud M.B."/>
            <person name="Bates S."/>
            <person name="Brown A.J."/>
            <person name="Brunke S."/>
            <person name="Costanzo M.C."/>
            <person name="Fitzpatrick D.A."/>
            <person name="de Groot P.W."/>
            <person name="Harris D."/>
            <person name="Hoyer L.L."/>
            <person name="Hube B."/>
            <person name="Klis F.M."/>
            <person name="Kodira C."/>
            <person name="Lennard N."/>
            <person name="Logue M.E."/>
            <person name="Martin R."/>
            <person name="Neiman A.M."/>
            <person name="Nikolaou E."/>
            <person name="Quail M.A."/>
            <person name="Quinn J."/>
            <person name="Santos M.C."/>
            <person name="Schmitzberger F.F."/>
            <person name="Sherlock G."/>
            <person name="Shah P."/>
            <person name="Silverstein K.A."/>
            <person name="Skrzypek M.S."/>
            <person name="Soll D."/>
            <person name="Staggs R."/>
            <person name="Stansfield I."/>
            <person name="Stumpf M.P."/>
            <person name="Sudbery P.E."/>
            <person name="Srikantha T."/>
            <person name="Zeng Q."/>
            <person name="Berman J."/>
            <person name="Berriman M."/>
            <person name="Heitman J."/>
            <person name="Gow N.A."/>
            <person name="Lorenz M.C."/>
            <person name="Birren B.W."/>
            <person name="Kellis M."/>
            <person name="Cuomo C.A."/>
        </authorList>
    </citation>
    <scope>NUCLEOTIDE SEQUENCE [LARGE SCALE GENOMIC DNA]</scope>
    <source>
        <strain evidence="2">ATCC 6260 / CBS 566 / DSM 6381 / JCM 1539 / NBRC 10279 / NRRL Y-324</strain>
    </source>
</reference>
<name>A5DK03_PICGU</name>
<evidence type="ECO:0000313" key="2">
    <source>
        <dbReference type="Proteomes" id="UP000001997"/>
    </source>
</evidence>
<evidence type="ECO:0000313" key="1">
    <source>
        <dbReference type="EMBL" id="EDK39506.2"/>
    </source>
</evidence>
<gene>
    <name evidence="1" type="ORF">PGUG_03604</name>
</gene>
<dbReference type="AlphaFoldDB" id="A5DK03"/>
<protein>
    <submittedName>
        <fullName evidence="1">Uncharacterized protein</fullName>
    </submittedName>
</protein>
<keyword evidence="2" id="KW-1185">Reference proteome</keyword>
<dbReference type="GeneID" id="5125812"/>
<dbReference type="Proteomes" id="UP000001997">
    <property type="component" value="Unassembled WGS sequence"/>
</dbReference>
<accession>A5DK03</accession>
<sequence>MGMSSGDPRTRKIDECRAFNKETSIDLRKTLTTKRLAISVPMTSGCQLVDQMGIRGQRAADAAQQLAHLASDACTHAAEIMHEIYPMRHSLDRNSRVGGVVQVVSPRHCARLGENQNFCGVHPNIFYFSSIDIYRTTGFRRFIQFFLPFIFHGY</sequence>
<dbReference type="RefSeq" id="XP_001484223.2">
    <property type="nucleotide sequence ID" value="XM_001484173.1"/>
</dbReference>
<proteinExistence type="predicted"/>
<dbReference type="HOGENOM" id="CLU_1704899_0_0_1"/>
<organism evidence="1 2">
    <name type="scientific">Meyerozyma guilliermondii (strain ATCC 6260 / CBS 566 / DSM 6381 / JCM 1539 / NBRC 10279 / NRRL Y-324)</name>
    <name type="common">Yeast</name>
    <name type="synonym">Candida guilliermondii</name>
    <dbReference type="NCBI Taxonomy" id="294746"/>
    <lineage>
        <taxon>Eukaryota</taxon>
        <taxon>Fungi</taxon>
        <taxon>Dikarya</taxon>
        <taxon>Ascomycota</taxon>
        <taxon>Saccharomycotina</taxon>
        <taxon>Pichiomycetes</taxon>
        <taxon>Debaryomycetaceae</taxon>
        <taxon>Meyerozyma</taxon>
    </lineage>
</organism>
<dbReference type="VEuPathDB" id="FungiDB:PGUG_03604"/>